<keyword evidence="6" id="KW-0813">Transport</keyword>
<evidence type="ECO:0000313" key="6">
    <source>
        <dbReference type="EMBL" id="ODM93577.1"/>
    </source>
</evidence>
<keyword evidence="6" id="KW-0407">Ion channel</keyword>
<dbReference type="PANTHER" id="PTHR10037:SF62">
    <property type="entry name" value="SODIUM CHANNEL PROTEIN 60E"/>
    <property type="match status" value="1"/>
</dbReference>
<dbReference type="Proteomes" id="UP000094527">
    <property type="component" value="Unassembled WGS sequence"/>
</dbReference>
<evidence type="ECO:0000256" key="1">
    <source>
        <dbReference type="ARBA" id="ARBA00004141"/>
    </source>
</evidence>
<evidence type="ECO:0000256" key="3">
    <source>
        <dbReference type="ARBA" id="ARBA00022989"/>
    </source>
</evidence>
<evidence type="ECO:0000256" key="4">
    <source>
        <dbReference type="ARBA" id="ARBA00023136"/>
    </source>
</evidence>
<dbReference type="InterPro" id="IPR043203">
    <property type="entry name" value="VGCC_Ca_Na"/>
</dbReference>
<dbReference type="Gene3D" id="1.10.287.70">
    <property type="match status" value="1"/>
</dbReference>
<gene>
    <name evidence="6" type="ORF">Ocin01_13104</name>
</gene>
<dbReference type="PANTHER" id="PTHR10037">
    <property type="entry name" value="VOLTAGE-GATED CATION CHANNEL CALCIUM AND SODIUM"/>
    <property type="match status" value="1"/>
</dbReference>
<name>A0A1D2MKP3_ORCCI</name>
<keyword evidence="6" id="KW-0406">Ion transport</keyword>
<organism evidence="6 7">
    <name type="scientific">Orchesella cincta</name>
    <name type="common">Springtail</name>
    <name type="synonym">Podura cincta</name>
    <dbReference type="NCBI Taxonomy" id="48709"/>
    <lineage>
        <taxon>Eukaryota</taxon>
        <taxon>Metazoa</taxon>
        <taxon>Ecdysozoa</taxon>
        <taxon>Arthropoda</taxon>
        <taxon>Hexapoda</taxon>
        <taxon>Collembola</taxon>
        <taxon>Entomobryomorpha</taxon>
        <taxon>Entomobryoidea</taxon>
        <taxon>Orchesellidae</taxon>
        <taxon>Orchesellinae</taxon>
        <taxon>Orchesella</taxon>
    </lineage>
</organism>
<dbReference type="GO" id="GO:0019228">
    <property type="term" value="P:neuronal action potential"/>
    <property type="evidence" value="ECO:0007669"/>
    <property type="project" value="TreeGrafter"/>
</dbReference>
<dbReference type="OrthoDB" id="2984333at2759"/>
<comment type="subcellular location">
    <subcellularLocation>
        <location evidence="1">Membrane</location>
        <topology evidence="1">Multi-pass membrane protein</topology>
    </subcellularLocation>
</comment>
<dbReference type="Pfam" id="PF00520">
    <property type="entry name" value="Ion_trans"/>
    <property type="match status" value="1"/>
</dbReference>
<protein>
    <submittedName>
        <fullName evidence="6">Sodium channel protein 60E</fullName>
    </submittedName>
</protein>
<accession>A0A1D2MKP3</accession>
<dbReference type="GO" id="GO:0086010">
    <property type="term" value="P:membrane depolarization during action potential"/>
    <property type="evidence" value="ECO:0007669"/>
    <property type="project" value="TreeGrafter"/>
</dbReference>
<dbReference type="STRING" id="48709.A0A1D2MKP3"/>
<dbReference type="AlphaFoldDB" id="A0A1D2MKP3"/>
<keyword evidence="4" id="KW-0472">Membrane</keyword>
<keyword evidence="7" id="KW-1185">Reference proteome</keyword>
<dbReference type="GO" id="GO:0001518">
    <property type="term" value="C:voltage-gated sodium channel complex"/>
    <property type="evidence" value="ECO:0007669"/>
    <property type="project" value="TreeGrafter"/>
</dbReference>
<keyword evidence="2" id="KW-0812">Transmembrane</keyword>
<dbReference type="GO" id="GO:0005248">
    <property type="term" value="F:voltage-gated sodium channel activity"/>
    <property type="evidence" value="ECO:0007669"/>
    <property type="project" value="TreeGrafter"/>
</dbReference>
<reference evidence="6 7" key="1">
    <citation type="journal article" date="2016" name="Genome Biol. Evol.">
        <title>Gene Family Evolution Reflects Adaptation to Soil Environmental Stressors in the Genome of the Collembolan Orchesella cincta.</title>
        <authorList>
            <person name="Faddeeva-Vakhrusheva A."/>
            <person name="Derks M.F."/>
            <person name="Anvar S.Y."/>
            <person name="Agamennone V."/>
            <person name="Suring W."/>
            <person name="Smit S."/>
            <person name="van Straalen N.M."/>
            <person name="Roelofs D."/>
        </authorList>
    </citation>
    <scope>NUCLEOTIDE SEQUENCE [LARGE SCALE GENOMIC DNA]</scope>
    <source>
        <tissue evidence="6">Mixed pool</tissue>
    </source>
</reference>
<evidence type="ECO:0000256" key="2">
    <source>
        <dbReference type="ARBA" id="ARBA00022692"/>
    </source>
</evidence>
<feature type="domain" description="Ion transport" evidence="5">
    <location>
        <begin position="28"/>
        <end position="69"/>
    </location>
</feature>
<sequence length="78" mass="9213">MYLFKIVERRLFCEPKKMTCGAGWTCLGMIGENPDDGWTSFDNFFKSMLTTFQLITLDYWERLYDLDVDADDPILLTR</sequence>
<evidence type="ECO:0000313" key="7">
    <source>
        <dbReference type="Proteomes" id="UP000094527"/>
    </source>
</evidence>
<comment type="caution">
    <text evidence="6">The sequence shown here is derived from an EMBL/GenBank/DDBJ whole genome shotgun (WGS) entry which is preliminary data.</text>
</comment>
<keyword evidence="3" id="KW-1133">Transmembrane helix</keyword>
<proteinExistence type="predicted"/>
<dbReference type="EMBL" id="LJIJ01000953">
    <property type="protein sequence ID" value="ODM93577.1"/>
    <property type="molecule type" value="Genomic_DNA"/>
</dbReference>
<dbReference type="InterPro" id="IPR005821">
    <property type="entry name" value="Ion_trans_dom"/>
</dbReference>
<evidence type="ECO:0000259" key="5">
    <source>
        <dbReference type="Pfam" id="PF00520"/>
    </source>
</evidence>